<dbReference type="Proteomes" id="UP001548832">
    <property type="component" value="Unassembled WGS sequence"/>
</dbReference>
<comment type="caution">
    <text evidence="2">The sequence shown here is derived from an EMBL/GenBank/DDBJ whole genome shotgun (WGS) entry which is preliminary data.</text>
</comment>
<evidence type="ECO:0000313" key="2">
    <source>
        <dbReference type="EMBL" id="MET2828313.1"/>
    </source>
</evidence>
<evidence type="ECO:0000313" key="3">
    <source>
        <dbReference type="Proteomes" id="UP001548832"/>
    </source>
</evidence>
<organism evidence="2 3">
    <name type="scientific">Mesorhizobium shangrilense</name>
    <dbReference type="NCBI Taxonomy" id="460060"/>
    <lineage>
        <taxon>Bacteria</taxon>
        <taxon>Pseudomonadati</taxon>
        <taxon>Pseudomonadota</taxon>
        <taxon>Alphaproteobacteria</taxon>
        <taxon>Hyphomicrobiales</taxon>
        <taxon>Phyllobacteriaceae</taxon>
        <taxon>Mesorhizobium</taxon>
    </lineage>
</organism>
<accession>A0ABV2DFS9</accession>
<dbReference type="EMBL" id="JBEWSZ010000001">
    <property type="protein sequence ID" value="MET2828313.1"/>
    <property type="molecule type" value="Genomic_DNA"/>
</dbReference>
<feature type="compositionally biased region" description="Polar residues" evidence="1">
    <location>
        <begin position="1"/>
        <end position="11"/>
    </location>
</feature>
<gene>
    <name evidence="2" type="ORF">ABVQ20_15125</name>
</gene>
<evidence type="ECO:0000256" key="1">
    <source>
        <dbReference type="SAM" id="MobiDB-lite"/>
    </source>
</evidence>
<name>A0ABV2DFS9_9HYPH</name>
<reference evidence="2 3" key="1">
    <citation type="submission" date="2024-06" db="EMBL/GenBank/DDBJ databases">
        <authorList>
            <person name="Kim D.-U."/>
        </authorList>
    </citation>
    <scope>NUCLEOTIDE SEQUENCE [LARGE SCALE GENOMIC DNA]</scope>
    <source>
        <strain evidence="2 3">KACC15460</strain>
    </source>
</reference>
<proteinExistence type="predicted"/>
<keyword evidence="3" id="KW-1185">Reference proteome</keyword>
<dbReference type="RefSeq" id="WP_354462267.1">
    <property type="nucleotide sequence ID" value="NZ_JBEWSZ010000001.1"/>
</dbReference>
<sequence>MKASNGPTAKSTVPRPATARAISENVARIRGADTMIALPNPDKDTRFGPLMTAVLKSSAISRIGTNR</sequence>
<feature type="region of interest" description="Disordered" evidence="1">
    <location>
        <begin position="1"/>
        <end position="20"/>
    </location>
</feature>
<protein>
    <submittedName>
        <fullName evidence="2">Uncharacterized protein</fullName>
    </submittedName>
</protein>